<keyword evidence="4" id="KW-0408">Iron</keyword>
<comment type="similarity">
    <text evidence="1">Belongs to the complex I 24 kDa subunit family.</text>
</comment>
<comment type="cofactor">
    <cofactor evidence="6">
        <name>[2Fe-2S] cluster</name>
        <dbReference type="ChEBI" id="CHEBI:190135"/>
    </cofactor>
</comment>
<accession>A0ABZ3IZP5</accession>
<evidence type="ECO:0000256" key="3">
    <source>
        <dbReference type="ARBA" id="ARBA00022723"/>
    </source>
</evidence>
<evidence type="ECO:0000313" key="8">
    <source>
        <dbReference type="Proteomes" id="UP000216052"/>
    </source>
</evidence>
<gene>
    <name evidence="7" type="primary">nuoE</name>
    <name evidence="7" type="ORF">SPACI_016180</name>
</gene>
<dbReference type="CDD" id="cd03064">
    <property type="entry name" value="TRX_Fd_NuoE"/>
    <property type="match status" value="1"/>
</dbReference>
<dbReference type="PANTHER" id="PTHR10371:SF3">
    <property type="entry name" value="NADH DEHYDROGENASE [UBIQUINONE] FLAVOPROTEIN 2, MITOCHONDRIAL"/>
    <property type="match status" value="1"/>
</dbReference>
<keyword evidence="8" id="KW-1185">Reference proteome</keyword>
<dbReference type="Proteomes" id="UP000216052">
    <property type="component" value="Chromosome"/>
</dbReference>
<protein>
    <submittedName>
        <fullName evidence="7">NADH-quinone oxidoreductase subunit E</fullName>
    </submittedName>
</protein>
<organism evidence="7 8">
    <name type="scientific">Sporomusa acidovorans (strain ATCC 49682 / DSM 3132 / Mol)</name>
    <dbReference type="NCBI Taxonomy" id="1123286"/>
    <lineage>
        <taxon>Bacteria</taxon>
        <taxon>Bacillati</taxon>
        <taxon>Bacillota</taxon>
        <taxon>Negativicutes</taxon>
        <taxon>Selenomonadales</taxon>
        <taxon>Sporomusaceae</taxon>
        <taxon>Sporomusa</taxon>
    </lineage>
</organism>
<dbReference type="PIRSF" id="PIRSF000216">
    <property type="entry name" value="NADH_DH_24kDa"/>
    <property type="match status" value="1"/>
</dbReference>
<dbReference type="InterPro" id="IPR042128">
    <property type="entry name" value="NuoE_dom"/>
</dbReference>
<evidence type="ECO:0000256" key="5">
    <source>
        <dbReference type="ARBA" id="ARBA00023014"/>
    </source>
</evidence>
<keyword evidence="3" id="KW-0479">Metal-binding</keyword>
<dbReference type="Gene3D" id="1.10.10.1590">
    <property type="entry name" value="NADH-quinone oxidoreductase subunit E"/>
    <property type="match status" value="1"/>
</dbReference>
<dbReference type="Pfam" id="PF01257">
    <property type="entry name" value="2Fe-2S_thioredx"/>
    <property type="match status" value="1"/>
</dbReference>
<evidence type="ECO:0000256" key="2">
    <source>
        <dbReference type="ARBA" id="ARBA00022714"/>
    </source>
</evidence>
<dbReference type="Gene3D" id="3.40.30.10">
    <property type="entry name" value="Glutaredoxin"/>
    <property type="match status" value="1"/>
</dbReference>
<dbReference type="InterPro" id="IPR041921">
    <property type="entry name" value="NuoE_N"/>
</dbReference>
<dbReference type="EMBL" id="CP155571">
    <property type="protein sequence ID" value="XFO71584.1"/>
    <property type="molecule type" value="Genomic_DNA"/>
</dbReference>
<dbReference type="InterPro" id="IPR002023">
    <property type="entry name" value="NuoE-like"/>
</dbReference>
<evidence type="ECO:0000313" key="7">
    <source>
        <dbReference type="EMBL" id="XFO71584.1"/>
    </source>
</evidence>
<dbReference type="RefSeq" id="WP_093796943.1">
    <property type="nucleotide sequence ID" value="NZ_CP155571.1"/>
</dbReference>
<dbReference type="PANTHER" id="PTHR10371">
    <property type="entry name" value="NADH DEHYDROGENASE UBIQUINONE FLAVOPROTEIN 2, MITOCHONDRIAL"/>
    <property type="match status" value="1"/>
</dbReference>
<proteinExistence type="inferred from homology"/>
<keyword evidence="5" id="KW-0411">Iron-sulfur</keyword>
<evidence type="ECO:0000256" key="6">
    <source>
        <dbReference type="ARBA" id="ARBA00034078"/>
    </source>
</evidence>
<dbReference type="InterPro" id="IPR036249">
    <property type="entry name" value="Thioredoxin-like_sf"/>
</dbReference>
<evidence type="ECO:0000256" key="1">
    <source>
        <dbReference type="ARBA" id="ARBA00010643"/>
    </source>
</evidence>
<dbReference type="SUPFAM" id="SSF52833">
    <property type="entry name" value="Thioredoxin-like"/>
    <property type="match status" value="1"/>
</dbReference>
<sequence>MKAEYKEVITRTKESGGILDAMLALQEKDGYLTREAVEALAKEFDMFSSEVYETASFYSMIKLAPPEGKTEILICHGAPCHVAGSAEVIAAVEKALGIKIGETTKDGNYSFGYTECLGQCQAAPSLVINRKLYTDMTPEKVTELLKGGLDK</sequence>
<name>A0ABZ3IZP5_SPOA4</name>
<evidence type="ECO:0000256" key="4">
    <source>
        <dbReference type="ARBA" id="ARBA00023004"/>
    </source>
</evidence>
<keyword evidence="2" id="KW-0001">2Fe-2S</keyword>
<reference evidence="7" key="1">
    <citation type="submission" date="2024-05" db="EMBL/GenBank/DDBJ databases">
        <title>Isolation and characterization of Sporomusa carbonis sp. nov., a carboxydotrophic hydrogenogen in the genus of Sporomusa isolated from a charcoal burning pile.</title>
        <authorList>
            <person name="Boeer T."/>
            <person name="Rosenbaum F."/>
            <person name="Eysell L."/>
            <person name="Mueller V."/>
            <person name="Daniel R."/>
            <person name="Poehlein A."/>
        </authorList>
    </citation>
    <scope>NUCLEOTIDE SEQUENCE [LARGE SCALE GENOMIC DNA]</scope>
    <source>
        <strain evidence="7">DSM 3132</strain>
    </source>
</reference>